<evidence type="ECO:0000256" key="1">
    <source>
        <dbReference type="ARBA" id="ARBA00004141"/>
    </source>
</evidence>
<evidence type="ECO:0000256" key="2">
    <source>
        <dbReference type="ARBA" id="ARBA00022692"/>
    </source>
</evidence>
<feature type="domain" description="Rhodopsin" evidence="8">
    <location>
        <begin position="98"/>
        <end position="276"/>
    </location>
</feature>
<evidence type="ECO:0000256" key="3">
    <source>
        <dbReference type="ARBA" id="ARBA00022989"/>
    </source>
</evidence>
<dbReference type="PANTHER" id="PTHR33048:SF160">
    <property type="entry name" value="SAT4 FAMILY MEMBRANE PROTEIN"/>
    <property type="match status" value="1"/>
</dbReference>
<protein>
    <recommendedName>
        <fullName evidence="8">Rhodopsin domain-containing protein</fullName>
    </recommendedName>
</protein>
<proteinExistence type="inferred from homology"/>
<accession>A0ABR1RQU4</accession>
<feature type="transmembrane region" description="Helical" evidence="7">
    <location>
        <begin position="99"/>
        <end position="122"/>
    </location>
</feature>
<feature type="compositionally biased region" description="Basic and acidic residues" evidence="6">
    <location>
        <begin position="368"/>
        <end position="381"/>
    </location>
</feature>
<feature type="transmembrane region" description="Helical" evidence="7">
    <location>
        <begin position="180"/>
        <end position="198"/>
    </location>
</feature>
<name>A0ABR1RQU4_9PEZI</name>
<keyword evidence="2 7" id="KW-0812">Transmembrane</keyword>
<gene>
    <name evidence="9" type="ORF">PG991_008273</name>
</gene>
<evidence type="ECO:0000313" key="9">
    <source>
        <dbReference type="EMBL" id="KAK8017197.1"/>
    </source>
</evidence>
<dbReference type="EMBL" id="JAQQWI010000011">
    <property type="protein sequence ID" value="KAK8017197.1"/>
    <property type="molecule type" value="Genomic_DNA"/>
</dbReference>
<evidence type="ECO:0000256" key="4">
    <source>
        <dbReference type="ARBA" id="ARBA00023136"/>
    </source>
</evidence>
<keyword evidence="10" id="KW-1185">Reference proteome</keyword>
<reference evidence="9 10" key="1">
    <citation type="submission" date="2023-01" db="EMBL/GenBank/DDBJ databases">
        <title>Analysis of 21 Apiospora genomes using comparative genomics revels a genus with tremendous synthesis potential of carbohydrate active enzymes and secondary metabolites.</title>
        <authorList>
            <person name="Sorensen T."/>
        </authorList>
    </citation>
    <scope>NUCLEOTIDE SEQUENCE [LARGE SCALE GENOMIC DNA]</scope>
    <source>
        <strain evidence="9 10">CBS 20057</strain>
    </source>
</reference>
<dbReference type="PANTHER" id="PTHR33048">
    <property type="entry name" value="PTH11-LIKE INTEGRAL MEMBRANE PROTEIN (AFU_ORTHOLOGUE AFUA_5G11245)"/>
    <property type="match status" value="1"/>
</dbReference>
<dbReference type="InterPro" id="IPR052337">
    <property type="entry name" value="SAT4-like"/>
</dbReference>
<comment type="similarity">
    <text evidence="5">Belongs to the SAT4 family.</text>
</comment>
<dbReference type="InterPro" id="IPR049326">
    <property type="entry name" value="Rhodopsin_dom_fungi"/>
</dbReference>
<comment type="subcellular location">
    <subcellularLocation>
        <location evidence="1">Membrane</location>
        <topology evidence="1">Multi-pass membrane protein</topology>
    </subcellularLocation>
</comment>
<evidence type="ECO:0000256" key="7">
    <source>
        <dbReference type="SAM" id="Phobius"/>
    </source>
</evidence>
<feature type="transmembrane region" description="Helical" evidence="7">
    <location>
        <begin position="134"/>
        <end position="159"/>
    </location>
</feature>
<feature type="compositionally biased region" description="Polar residues" evidence="6">
    <location>
        <begin position="312"/>
        <end position="328"/>
    </location>
</feature>
<feature type="region of interest" description="Disordered" evidence="6">
    <location>
        <begin position="307"/>
        <end position="331"/>
    </location>
</feature>
<evidence type="ECO:0000256" key="5">
    <source>
        <dbReference type="ARBA" id="ARBA00038359"/>
    </source>
</evidence>
<evidence type="ECO:0000259" key="8">
    <source>
        <dbReference type="Pfam" id="PF20684"/>
    </source>
</evidence>
<keyword evidence="3 7" id="KW-1133">Transmembrane helix</keyword>
<comment type="caution">
    <text evidence="9">The sequence shown here is derived from an EMBL/GenBank/DDBJ whole genome shotgun (WGS) entry which is preliminary data.</text>
</comment>
<organism evidence="9 10">
    <name type="scientific">Apiospora marii</name>
    <dbReference type="NCBI Taxonomy" id="335849"/>
    <lineage>
        <taxon>Eukaryota</taxon>
        <taxon>Fungi</taxon>
        <taxon>Dikarya</taxon>
        <taxon>Ascomycota</taxon>
        <taxon>Pezizomycotina</taxon>
        <taxon>Sordariomycetes</taxon>
        <taxon>Xylariomycetidae</taxon>
        <taxon>Amphisphaeriales</taxon>
        <taxon>Apiosporaceae</taxon>
        <taxon>Apiospora</taxon>
    </lineage>
</organism>
<feature type="region of interest" description="Disordered" evidence="6">
    <location>
        <begin position="368"/>
        <end position="387"/>
    </location>
</feature>
<evidence type="ECO:0000313" key="10">
    <source>
        <dbReference type="Proteomes" id="UP001396898"/>
    </source>
</evidence>
<feature type="transmembrane region" description="Helical" evidence="7">
    <location>
        <begin position="218"/>
        <end position="241"/>
    </location>
</feature>
<evidence type="ECO:0000256" key="6">
    <source>
        <dbReference type="SAM" id="MobiDB-lite"/>
    </source>
</evidence>
<dbReference type="Proteomes" id="UP001396898">
    <property type="component" value="Unassembled WGS sequence"/>
</dbReference>
<keyword evidence="4 7" id="KW-0472">Membrane</keyword>
<sequence>MADLPGLSPEELAVALERPALAPPYSITPNLENPPNQNTLGACFVALISQDYSSLETVGFLVHQWDVRLRDMITYLHVSLQTSIYSHRSVRGAELKQDFLIFSTLQILSVGTLKVVVLSYWVRLFVPAGTRNSFFWACHIVMWINIIWTIVYPIAANLACVPHRATWDLTIRGKCFDKRALDIAAAAMALVTDLAILILPHRVIWRLHMSTQKKAGVSAIFCPGLFGCVAAAARLATAVILDTSSDTLYHYSALSLLANAEYTAGMLVLCGPSIPKAFDQIRNSGAFAALRSWMGFASRGSLQSLAHRGGHATNSNPRTYQQMDTPSGSIPLVRLNQTSSREQPRCHSLPEDGAVLLTTEFSTTEHRDSNFASDCHDRQHPWMEGQV</sequence>
<dbReference type="Pfam" id="PF20684">
    <property type="entry name" value="Fung_rhodopsin"/>
    <property type="match status" value="1"/>
</dbReference>